<dbReference type="InterPro" id="IPR042178">
    <property type="entry name" value="Serpin_sf_1"/>
</dbReference>
<organism evidence="3 4">
    <name type="scientific">Gulo gulo</name>
    <name type="common">Wolverine</name>
    <name type="synonym">Gluton</name>
    <dbReference type="NCBI Taxonomy" id="48420"/>
    <lineage>
        <taxon>Eukaryota</taxon>
        <taxon>Metazoa</taxon>
        <taxon>Chordata</taxon>
        <taxon>Craniata</taxon>
        <taxon>Vertebrata</taxon>
        <taxon>Euteleostomi</taxon>
        <taxon>Mammalia</taxon>
        <taxon>Eutheria</taxon>
        <taxon>Laurasiatheria</taxon>
        <taxon>Carnivora</taxon>
        <taxon>Caniformia</taxon>
        <taxon>Musteloidea</taxon>
        <taxon>Mustelidae</taxon>
        <taxon>Guloninae</taxon>
        <taxon>Gulo</taxon>
    </lineage>
</organism>
<gene>
    <name evidence="3" type="ORF">BN2614_LOCUS2</name>
</gene>
<dbReference type="PANTHER" id="PTHR11461:SF199">
    <property type="entry name" value="SERPIN B11"/>
    <property type="match status" value="1"/>
</dbReference>
<keyword evidence="1" id="KW-1133">Transmembrane helix</keyword>
<dbReference type="EMBL" id="CYRY02005203">
    <property type="protein sequence ID" value="VCW69654.1"/>
    <property type="molecule type" value="Genomic_DNA"/>
</dbReference>
<dbReference type="Pfam" id="PF00079">
    <property type="entry name" value="Serpin"/>
    <property type="match status" value="1"/>
</dbReference>
<keyword evidence="1" id="KW-0472">Membrane</keyword>
<evidence type="ECO:0000256" key="1">
    <source>
        <dbReference type="SAM" id="Phobius"/>
    </source>
</evidence>
<dbReference type="InterPro" id="IPR036186">
    <property type="entry name" value="Serpin_sf"/>
</dbReference>
<dbReference type="PANTHER" id="PTHR11461">
    <property type="entry name" value="SERINE PROTEASE INHIBITOR, SERPIN"/>
    <property type="match status" value="1"/>
</dbReference>
<feature type="transmembrane region" description="Helical" evidence="1">
    <location>
        <begin position="28"/>
        <end position="46"/>
    </location>
</feature>
<proteinExistence type="predicted"/>
<dbReference type="Proteomes" id="UP000269945">
    <property type="component" value="Unassembled WGS sequence"/>
</dbReference>
<feature type="domain" description="Serpin" evidence="2">
    <location>
        <begin position="7"/>
        <end position="108"/>
    </location>
</feature>
<protein>
    <recommendedName>
        <fullName evidence="2">Serpin domain-containing protein</fullName>
    </recommendedName>
</protein>
<keyword evidence="4" id="KW-1185">Reference proteome</keyword>
<sequence length="108" mass="12080">MDSLSRANVEFCLDVFKELNSNNVGDNIFFSPLSLLYALSMVLLGARGNSAEQMEKVLHFDHTSESLKPEFRDSAKCSQAGRIHSEFGVLFSQINQPDSNYTLSMANR</sequence>
<reference evidence="3 4" key="1">
    <citation type="submission" date="2018-10" db="EMBL/GenBank/DDBJ databases">
        <authorList>
            <person name="Ekblom R."/>
            <person name="Jareborg N."/>
        </authorList>
    </citation>
    <scope>NUCLEOTIDE SEQUENCE [LARGE SCALE GENOMIC DNA]</scope>
    <source>
        <tissue evidence="3">Muscle</tissue>
    </source>
</reference>
<feature type="non-terminal residue" evidence="3">
    <location>
        <position position="1"/>
    </location>
</feature>
<evidence type="ECO:0000313" key="4">
    <source>
        <dbReference type="Proteomes" id="UP000269945"/>
    </source>
</evidence>
<keyword evidence="1" id="KW-0812">Transmembrane</keyword>
<evidence type="ECO:0000259" key="2">
    <source>
        <dbReference type="Pfam" id="PF00079"/>
    </source>
</evidence>
<evidence type="ECO:0000313" key="3">
    <source>
        <dbReference type="EMBL" id="VCW69654.1"/>
    </source>
</evidence>
<dbReference type="AlphaFoldDB" id="A0A9X9LJL4"/>
<dbReference type="SUPFAM" id="SSF56574">
    <property type="entry name" value="Serpins"/>
    <property type="match status" value="1"/>
</dbReference>
<dbReference type="GO" id="GO:0004867">
    <property type="term" value="F:serine-type endopeptidase inhibitor activity"/>
    <property type="evidence" value="ECO:0007669"/>
    <property type="project" value="InterPro"/>
</dbReference>
<dbReference type="Gene3D" id="3.30.497.10">
    <property type="entry name" value="Antithrombin, subunit I, domain 2"/>
    <property type="match status" value="1"/>
</dbReference>
<name>A0A9X9LJL4_GULGU</name>
<accession>A0A9X9LJL4</accession>
<dbReference type="GO" id="GO:0005615">
    <property type="term" value="C:extracellular space"/>
    <property type="evidence" value="ECO:0007669"/>
    <property type="project" value="InterPro"/>
</dbReference>
<comment type="caution">
    <text evidence="3">The sequence shown here is derived from an EMBL/GenBank/DDBJ whole genome shotgun (WGS) entry which is preliminary data.</text>
</comment>
<dbReference type="InterPro" id="IPR023796">
    <property type="entry name" value="Serpin_dom"/>
</dbReference>
<dbReference type="InterPro" id="IPR000215">
    <property type="entry name" value="Serpin_fam"/>
</dbReference>